<evidence type="ECO:0000256" key="1">
    <source>
        <dbReference type="ARBA" id="ARBA00022630"/>
    </source>
</evidence>
<reference evidence="5" key="1">
    <citation type="submission" date="2021-01" db="EMBL/GenBank/DDBJ databases">
        <authorList>
            <person name="Eckstrom K.M.E."/>
        </authorList>
    </citation>
    <scope>NUCLEOTIDE SEQUENCE</scope>
    <source>
        <strain evidence="5">UVCC 0001</strain>
    </source>
</reference>
<evidence type="ECO:0000313" key="6">
    <source>
        <dbReference type="Proteomes" id="UP001255856"/>
    </source>
</evidence>
<dbReference type="InterPro" id="IPR012677">
    <property type="entry name" value="Nucleotide-bd_a/b_plait_sf"/>
</dbReference>
<comment type="caution">
    <text evidence="5">The sequence shown here is derived from an EMBL/GenBank/DDBJ whole genome shotgun (WGS) entry which is preliminary data.</text>
</comment>
<organism evidence="5 6">
    <name type="scientific">Prototheca wickerhamii</name>
    <dbReference type="NCBI Taxonomy" id="3111"/>
    <lineage>
        <taxon>Eukaryota</taxon>
        <taxon>Viridiplantae</taxon>
        <taxon>Chlorophyta</taxon>
        <taxon>core chlorophytes</taxon>
        <taxon>Trebouxiophyceae</taxon>
        <taxon>Chlorellales</taxon>
        <taxon>Chlorellaceae</taxon>
        <taxon>Prototheca</taxon>
    </lineage>
</organism>
<evidence type="ECO:0000256" key="2">
    <source>
        <dbReference type="ARBA" id="ARBA00022827"/>
    </source>
</evidence>
<dbReference type="PANTHER" id="PTHR43004">
    <property type="entry name" value="TRK SYSTEM POTASSIUM UPTAKE PROTEIN"/>
    <property type="match status" value="1"/>
</dbReference>
<keyword evidence="2" id="KW-0274">FAD</keyword>
<dbReference type="GO" id="GO:0071949">
    <property type="term" value="F:FAD binding"/>
    <property type="evidence" value="ECO:0007669"/>
    <property type="project" value="InterPro"/>
</dbReference>
<dbReference type="Gene3D" id="3.50.50.60">
    <property type="entry name" value="FAD/NAD(P)-binding domain"/>
    <property type="match status" value="1"/>
</dbReference>
<dbReference type="InterPro" id="IPR050641">
    <property type="entry name" value="RIFMO-like"/>
</dbReference>
<sequence>MRRGWWPLQRLPEPAKKALKSFKQRWLACAGDLDEAEQLKAVNQAIEGAPTVSAIGDASAGTDIDTDVLIVGGGPVGLTAALLLARFGVESVVVEGRQRLTTHPQAHLINHRTMEVFREVPGLCQRIEELVPPLDQWRSFVYCDAMSGDLLGAVDHFPGQASPRQPLLSPEPVAHLSQHKLTPLLWQAAAAEPAVRLLAGRRVERLLENGATGVEALTVAQPASSVGGAGRSTVGGAGPSQTSSSATQTVRAKYAIAADGARGGTRRALGIGLQGSSNLQHLINIHFISRDLGRRLAGREGMLYFAFSRSIIAVVVAHNLDEGEFVAQIPYFPPLQTADDFTRGVCEQLVQRTAGGAPLADLEVRTVRPWAMSALVAERYRSRAGRAFLAGDAAHQFPPSGAFGMNTGVQDAHNLAWKLAAALRGAPGAHERLLDSYTHERRPVALANAQLSVQNFYEALKIPKLMGLDYHTAVGISDLLSSPLAEWLPKGVRRAALDAGFELGRAAAPALGTLRRREIEAVLESGESLRLQYPREDLGFVYAGDQAAVLRRPADKLAADRASLPRPRHEPYAPQAIVGGRLPHAAVRGVRAAGWLDPAVPLQSTIDLPSVAQLEARAGLPPRLVLVLLPGADGRAIQNWVHAAKGMPSETPIWIYKDKATGEPKGDATITYEDPFAAHQAPSWFDGKEFLGK</sequence>
<dbReference type="Gene3D" id="3.30.70.330">
    <property type="match status" value="1"/>
</dbReference>
<protein>
    <recommendedName>
        <fullName evidence="4">FAD-binding domain-containing protein</fullName>
    </recommendedName>
</protein>
<evidence type="ECO:0000313" key="5">
    <source>
        <dbReference type="EMBL" id="KAK2078312.1"/>
    </source>
</evidence>
<dbReference type="PRINTS" id="PR00420">
    <property type="entry name" value="RNGMNOXGNASE"/>
</dbReference>
<dbReference type="AlphaFoldDB" id="A0AAD9ILT9"/>
<keyword evidence="6" id="KW-1185">Reference proteome</keyword>
<name>A0AAD9ILT9_PROWI</name>
<dbReference type="GO" id="GO:0006744">
    <property type="term" value="P:ubiquinone biosynthetic process"/>
    <property type="evidence" value="ECO:0007669"/>
    <property type="project" value="TreeGrafter"/>
</dbReference>
<proteinExistence type="predicted"/>
<dbReference type="Pfam" id="PF01494">
    <property type="entry name" value="FAD_binding_3"/>
    <property type="match status" value="1"/>
</dbReference>
<feature type="domain" description="FAD-binding" evidence="4">
    <location>
        <begin position="65"/>
        <end position="450"/>
    </location>
</feature>
<dbReference type="SUPFAM" id="SSF54928">
    <property type="entry name" value="RNA-binding domain, RBD"/>
    <property type="match status" value="1"/>
</dbReference>
<keyword evidence="1" id="KW-0285">Flavoprotein</keyword>
<feature type="compositionally biased region" description="Polar residues" evidence="3">
    <location>
        <begin position="239"/>
        <end position="248"/>
    </location>
</feature>
<dbReference type="InterPro" id="IPR002938">
    <property type="entry name" value="FAD-bd"/>
</dbReference>
<dbReference type="InterPro" id="IPR036188">
    <property type="entry name" value="FAD/NAD-bd_sf"/>
</dbReference>
<feature type="region of interest" description="Disordered" evidence="3">
    <location>
        <begin position="224"/>
        <end position="248"/>
    </location>
</feature>
<accession>A0AAD9ILT9</accession>
<dbReference type="PANTHER" id="PTHR43004:SF6">
    <property type="entry name" value="FAD_NAD(P)-BINDING OXIDOREDUCTASE FAMILY PROTEIN"/>
    <property type="match status" value="1"/>
</dbReference>
<feature type="compositionally biased region" description="Gly residues" evidence="3">
    <location>
        <begin position="227"/>
        <end position="238"/>
    </location>
</feature>
<dbReference type="GO" id="GO:0003676">
    <property type="term" value="F:nucleic acid binding"/>
    <property type="evidence" value="ECO:0007669"/>
    <property type="project" value="InterPro"/>
</dbReference>
<dbReference type="SUPFAM" id="SSF51905">
    <property type="entry name" value="FAD/NAD(P)-binding domain"/>
    <property type="match status" value="1"/>
</dbReference>
<evidence type="ECO:0000259" key="4">
    <source>
        <dbReference type="Pfam" id="PF01494"/>
    </source>
</evidence>
<dbReference type="EMBL" id="JASFZW010000005">
    <property type="protein sequence ID" value="KAK2078312.1"/>
    <property type="molecule type" value="Genomic_DNA"/>
</dbReference>
<dbReference type="Gene3D" id="3.30.9.10">
    <property type="entry name" value="D-Amino Acid Oxidase, subunit A, domain 2"/>
    <property type="match status" value="1"/>
</dbReference>
<dbReference type="GO" id="GO:0005739">
    <property type="term" value="C:mitochondrion"/>
    <property type="evidence" value="ECO:0007669"/>
    <property type="project" value="TreeGrafter"/>
</dbReference>
<dbReference type="InterPro" id="IPR035979">
    <property type="entry name" value="RBD_domain_sf"/>
</dbReference>
<evidence type="ECO:0000256" key="3">
    <source>
        <dbReference type="SAM" id="MobiDB-lite"/>
    </source>
</evidence>
<dbReference type="Proteomes" id="UP001255856">
    <property type="component" value="Unassembled WGS sequence"/>
</dbReference>
<dbReference type="GO" id="GO:0016709">
    <property type="term" value="F:oxidoreductase activity, acting on paired donors, with incorporation or reduction of molecular oxygen, NAD(P)H as one donor, and incorporation of one atom of oxygen"/>
    <property type="evidence" value="ECO:0007669"/>
    <property type="project" value="UniProtKB-ARBA"/>
</dbReference>
<gene>
    <name evidence="5" type="ORF">QBZ16_004181</name>
</gene>